<sequence length="58" mass="6816">MAQCLLNPRMQITYDESNHNVDFCIPGLHDASEKEDINEKKCIRLERKKTGIYEVFVM</sequence>
<gene>
    <name evidence="1" type="ORF">RVY80_04340</name>
</gene>
<comment type="caution">
    <text evidence="1">The sequence shown here is derived from an EMBL/GenBank/DDBJ whole genome shotgun (WGS) entry which is preliminary data.</text>
</comment>
<reference evidence="1 2" key="1">
    <citation type="submission" date="2023-10" db="EMBL/GenBank/DDBJ databases">
        <title>Veillonella sp. nov., isolated from a pig farm feces dump.</title>
        <authorList>
            <person name="Chang Y.-H."/>
        </authorList>
    </citation>
    <scope>NUCLEOTIDE SEQUENCE [LARGE SCALE GENOMIC DNA]</scope>
    <source>
        <strain evidence="1 2">YH-vei2233</strain>
    </source>
</reference>
<keyword evidence="2" id="KW-1185">Reference proteome</keyword>
<protein>
    <submittedName>
        <fullName evidence="1">Uncharacterized protein</fullName>
    </submittedName>
</protein>
<dbReference type="Proteomes" id="UP001272515">
    <property type="component" value="Unassembled WGS sequence"/>
</dbReference>
<evidence type="ECO:0000313" key="1">
    <source>
        <dbReference type="EMBL" id="MDV5088077.1"/>
    </source>
</evidence>
<dbReference type="EMBL" id="JAWJZB010000004">
    <property type="protein sequence ID" value="MDV5088077.1"/>
    <property type="molecule type" value="Genomic_DNA"/>
</dbReference>
<organism evidence="1 2">
    <name type="scientific">Veillonella absiana</name>
    <dbReference type="NCBI Taxonomy" id="3079305"/>
    <lineage>
        <taxon>Bacteria</taxon>
        <taxon>Bacillati</taxon>
        <taxon>Bacillota</taxon>
        <taxon>Negativicutes</taxon>
        <taxon>Veillonellales</taxon>
        <taxon>Veillonellaceae</taxon>
        <taxon>Veillonella</taxon>
    </lineage>
</organism>
<evidence type="ECO:0000313" key="2">
    <source>
        <dbReference type="Proteomes" id="UP001272515"/>
    </source>
</evidence>
<proteinExistence type="predicted"/>
<name>A0ABU3Z829_9FIRM</name>
<accession>A0ABU3Z829</accession>